<dbReference type="InterPro" id="IPR037923">
    <property type="entry name" value="HTH-like"/>
</dbReference>
<proteinExistence type="predicted"/>
<evidence type="ECO:0000256" key="1">
    <source>
        <dbReference type="ARBA" id="ARBA00023125"/>
    </source>
</evidence>
<organism evidence="3 4">
    <name type="scientific">Paenibacillus etheri</name>
    <dbReference type="NCBI Taxonomy" id="1306852"/>
    <lineage>
        <taxon>Bacteria</taxon>
        <taxon>Bacillati</taxon>
        <taxon>Bacillota</taxon>
        <taxon>Bacilli</taxon>
        <taxon>Bacillales</taxon>
        <taxon>Paenibacillaceae</taxon>
        <taxon>Paenibacillus</taxon>
    </lineage>
</organism>
<evidence type="ECO:0000313" key="4">
    <source>
        <dbReference type="Proteomes" id="UP000054709"/>
    </source>
</evidence>
<sequence length="76" mass="9090">MEQMLQPPFIIEQIKRAGPFSMDSNHYHDTYEIYYLLAGERSYYINNLIYTLRKGDLIFINKNELHRTTSKGLVIY</sequence>
<keyword evidence="1" id="KW-0238">DNA-binding</keyword>
<dbReference type="SUPFAM" id="SSF51215">
    <property type="entry name" value="Regulatory protein AraC"/>
    <property type="match status" value="1"/>
</dbReference>
<gene>
    <name evidence="3" type="ORF">UQ64_23320</name>
</gene>
<name>A0A0W1ATL3_9BACL</name>
<dbReference type="EMBL" id="LCZJ02000033">
    <property type="protein sequence ID" value="KTD84594.1"/>
    <property type="molecule type" value="Genomic_DNA"/>
</dbReference>
<protein>
    <recommendedName>
        <fullName evidence="2">AraC-type arabinose-binding/dimerisation domain-containing protein</fullName>
    </recommendedName>
</protein>
<dbReference type="InterPro" id="IPR003313">
    <property type="entry name" value="AraC-bd"/>
</dbReference>
<accession>A0A0W1ATL3</accession>
<evidence type="ECO:0000313" key="3">
    <source>
        <dbReference type="EMBL" id="KTD84594.1"/>
    </source>
</evidence>
<dbReference type="Gene3D" id="2.60.120.10">
    <property type="entry name" value="Jelly Rolls"/>
    <property type="match status" value="1"/>
</dbReference>
<dbReference type="AlphaFoldDB" id="A0A0W1ATL3"/>
<dbReference type="GO" id="GO:0006355">
    <property type="term" value="P:regulation of DNA-templated transcription"/>
    <property type="evidence" value="ECO:0007669"/>
    <property type="project" value="InterPro"/>
</dbReference>
<comment type="caution">
    <text evidence="3">The sequence shown here is derived from an EMBL/GenBank/DDBJ whole genome shotgun (WGS) entry which is preliminary data.</text>
</comment>
<dbReference type="RefSeq" id="WP_060625307.1">
    <property type="nucleotide sequence ID" value="NZ_LCZJ02000033.1"/>
</dbReference>
<dbReference type="Proteomes" id="UP000054709">
    <property type="component" value="Unassembled WGS sequence"/>
</dbReference>
<evidence type="ECO:0000259" key="2">
    <source>
        <dbReference type="Pfam" id="PF02311"/>
    </source>
</evidence>
<dbReference type="GO" id="GO:0003677">
    <property type="term" value="F:DNA binding"/>
    <property type="evidence" value="ECO:0007669"/>
    <property type="project" value="UniProtKB-KW"/>
</dbReference>
<dbReference type="InterPro" id="IPR014710">
    <property type="entry name" value="RmlC-like_jellyroll"/>
</dbReference>
<reference evidence="3 4" key="1">
    <citation type="journal article" date="2015" name="Int. Biodeterior. Biodegradation">
        <title>Physiological and genetic screening methods for the isolation of methyl tert-butyl ether-degrading bacteria for bioremediation purposes.</title>
        <authorList>
            <person name="Guisado I.M."/>
            <person name="Purswani J."/>
            <person name="Gonzalez Lopez J."/>
            <person name="Pozo C."/>
        </authorList>
    </citation>
    <scope>NUCLEOTIDE SEQUENCE [LARGE SCALE GENOMIC DNA]</scope>
    <source>
        <strain evidence="3 4">SH7</strain>
    </source>
</reference>
<feature type="domain" description="AraC-type arabinose-binding/dimerisation" evidence="2">
    <location>
        <begin position="24"/>
        <end position="70"/>
    </location>
</feature>
<keyword evidence="4" id="KW-1185">Reference proteome</keyword>
<dbReference type="Pfam" id="PF02311">
    <property type="entry name" value="AraC_binding"/>
    <property type="match status" value="1"/>
</dbReference>